<organism evidence="1 2">
    <name type="scientific">Veronia nyctiphanis</name>
    <dbReference type="NCBI Taxonomy" id="1278244"/>
    <lineage>
        <taxon>Bacteria</taxon>
        <taxon>Pseudomonadati</taxon>
        <taxon>Pseudomonadota</taxon>
        <taxon>Gammaproteobacteria</taxon>
        <taxon>Vibrionales</taxon>
        <taxon>Vibrionaceae</taxon>
        <taxon>Veronia</taxon>
    </lineage>
</organism>
<accession>A0A4V1LSX8</accession>
<dbReference type="Gene3D" id="3.30.70.3090">
    <property type="entry name" value="ORF SCO4226, nickel-binding ferredoxin-like monomer"/>
    <property type="match status" value="1"/>
</dbReference>
<evidence type="ECO:0000313" key="1">
    <source>
        <dbReference type="EMBL" id="RXJ73248.1"/>
    </source>
</evidence>
<dbReference type="OrthoDB" id="9800027at2"/>
<dbReference type="InterPro" id="IPR042557">
    <property type="entry name" value="SCO4226"/>
</dbReference>
<protein>
    <submittedName>
        <fullName evidence="1">Uncharacterized protein</fullName>
    </submittedName>
</protein>
<name>A0A4V1LSX8_9GAMM</name>
<comment type="caution">
    <text evidence="1">The sequence shown here is derived from an EMBL/GenBank/DDBJ whole genome shotgun (WGS) entry which is preliminary data.</text>
</comment>
<sequence>MTKLKLFMDTLSRLDDSVPTFSSKQELEDFRAKYVEICEEEGVVNLVSHAGAQDGVATYLNLAKDIKAVQRANRRAGLPNFTTREVEQSAKDELFASCL</sequence>
<proteinExistence type="predicted"/>
<dbReference type="RefSeq" id="WP_129122297.1">
    <property type="nucleotide sequence ID" value="NZ_PEIB01000011.1"/>
</dbReference>
<dbReference type="Proteomes" id="UP000290287">
    <property type="component" value="Unassembled WGS sequence"/>
</dbReference>
<dbReference type="EMBL" id="PEIB01000011">
    <property type="protein sequence ID" value="RXJ73248.1"/>
    <property type="molecule type" value="Genomic_DNA"/>
</dbReference>
<dbReference type="AlphaFoldDB" id="A0A4V1LSX8"/>
<gene>
    <name evidence="1" type="ORF">CS022_10960</name>
</gene>
<reference evidence="1 2" key="1">
    <citation type="submission" date="2017-10" db="EMBL/GenBank/DDBJ databases">
        <title>Nyctiphanis sp. nov., isolated from the stomach of the euphausiid Nyctiphanes simplex (Hansen, 1911) in the Gulf of California.</title>
        <authorList>
            <person name="Gomez-Gil B."/>
            <person name="Aguilar-Mendez M."/>
            <person name="Lopez-Cortes A."/>
            <person name="Gomez-Gutierrez J."/>
            <person name="Roque A."/>
            <person name="Lang E."/>
            <person name="Gonzalez-Castillo A."/>
        </authorList>
    </citation>
    <scope>NUCLEOTIDE SEQUENCE [LARGE SCALE GENOMIC DNA]</scope>
    <source>
        <strain evidence="1 2">CAIM 600</strain>
    </source>
</reference>
<evidence type="ECO:0000313" key="2">
    <source>
        <dbReference type="Proteomes" id="UP000290287"/>
    </source>
</evidence>
<keyword evidence="2" id="KW-1185">Reference proteome</keyword>